<dbReference type="PANTHER" id="PTHR32089">
    <property type="entry name" value="METHYL-ACCEPTING CHEMOTAXIS PROTEIN MCPB"/>
    <property type="match status" value="1"/>
</dbReference>
<evidence type="ECO:0000256" key="7">
    <source>
        <dbReference type="ARBA" id="ARBA00029447"/>
    </source>
</evidence>
<proteinExistence type="inferred from homology"/>
<dbReference type="Pfam" id="PF17200">
    <property type="entry name" value="sCache_2"/>
    <property type="match status" value="1"/>
</dbReference>
<evidence type="ECO:0000313" key="13">
    <source>
        <dbReference type="Proteomes" id="UP000241193"/>
    </source>
</evidence>
<keyword evidence="2" id="KW-1003">Cell membrane</keyword>
<dbReference type="GO" id="GO:0005886">
    <property type="term" value="C:plasma membrane"/>
    <property type="evidence" value="ECO:0007669"/>
    <property type="project" value="UniProtKB-SubCell"/>
</dbReference>
<dbReference type="SMART" id="SM01049">
    <property type="entry name" value="Cache_2"/>
    <property type="match status" value="1"/>
</dbReference>
<dbReference type="PRINTS" id="PR00260">
    <property type="entry name" value="CHEMTRNSDUCR"/>
</dbReference>
<accession>A0A2T4IIZ7</accession>
<comment type="subcellular location">
    <subcellularLocation>
        <location evidence="1">Cell membrane</location>
        <topology evidence="1">Multi-pass membrane protein</topology>
    </subcellularLocation>
</comment>
<dbReference type="SMART" id="SM00283">
    <property type="entry name" value="MA"/>
    <property type="match status" value="1"/>
</dbReference>
<dbReference type="FunFam" id="1.10.287.950:FF:000001">
    <property type="entry name" value="Methyl-accepting chemotaxis sensory transducer"/>
    <property type="match status" value="1"/>
</dbReference>
<dbReference type="Gene3D" id="3.30.450.20">
    <property type="entry name" value="PAS domain"/>
    <property type="match status" value="1"/>
</dbReference>
<evidence type="ECO:0000256" key="8">
    <source>
        <dbReference type="PROSITE-ProRule" id="PRU00284"/>
    </source>
</evidence>
<reference evidence="12 13" key="2">
    <citation type="submission" date="2018-04" db="EMBL/GenBank/DDBJ databases">
        <title>Thauera lacus sp. nov., isolated from an saline lake in Inner Mongolia, China.</title>
        <authorList>
            <person name="Liang Q.-Y."/>
        </authorList>
    </citation>
    <scope>NUCLEOTIDE SEQUENCE [LARGE SCALE GENOMIC DNA]</scope>
    <source>
        <strain evidence="12 13">D20</strain>
    </source>
</reference>
<feature type="domain" description="Methyl-accepting transducer" evidence="11">
    <location>
        <begin position="274"/>
        <end position="510"/>
    </location>
</feature>
<keyword evidence="13" id="KW-1185">Reference proteome</keyword>
<evidence type="ECO:0000256" key="5">
    <source>
        <dbReference type="ARBA" id="ARBA00023136"/>
    </source>
</evidence>
<dbReference type="SUPFAM" id="SSF58104">
    <property type="entry name" value="Methyl-accepting chemotaxis protein (MCP) signaling domain"/>
    <property type="match status" value="1"/>
</dbReference>
<dbReference type="GO" id="GO:0004888">
    <property type="term" value="F:transmembrane signaling receptor activity"/>
    <property type="evidence" value="ECO:0007669"/>
    <property type="project" value="InterPro"/>
</dbReference>
<dbReference type="InterPro" id="IPR004089">
    <property type="entry name" value="MCPsignal_dom"/>
</dbReference>
<evidence type="ECO:0000256" key="3">
    <source>
        <dbReference type="ARBA" id="ARBA00022692"/>
    </source>
</evidence>
<keyword evidence="4 10" id="KW-1133">Transmembrane helix</keyword>
<dbReference type="AlphaFoldDB" id="A0A2T4IIZ7"/>
<dbReference type="CDD" id="cd11386">
    <property type="entry name" value="MCP_signal"/>
    <property type="match status" value="1"/>
</dbReference>
<dbReference type="GO" id="GO:0007165">
    <property type="term" value="P:signal transduction"/>
    <property type="evidence" value="ECO:0007669"/>
    <property type="project" value="UniProtKB-KW"/>
</dbReference>
<dbReference type="PROSITE" id="PS50111">
    <property type="entry name" value="CHEMOTAXIS_TRANSDUC_2"/>
    <property type="match status" value="1"/>
</dbReference>
<dbReference type="InterPro" id="IPR033480">
    <property type="entry name" value="sCache_2"/>
</dbReference>
<name>A0A2T4IIZ7_9RHOO</name>
<dbReference type="Pfam" id="PF00015">
    <property type="entry name" value="MCPsignal"/>
    <property type="match status" value="1"/>
</dbReference>
<dbReference type="InterPro" id="IPR004090">
    <property type="entry name" value="Chemotax_Me-accpt_rcpt"/>
</dbReference>
<comment type="similarity">
    <text evidence="7">Belongs to the methyl-accepting chemotaxis (MCP) protein family.</text>
</comment>
<keyword evidence="6 8" id="KW-0807">Transducer</keyword>
<evidence type="ECO:0000256" key="10">
    <source>
        <dbReference type="SAM" id="Phobius"/>
    </source>
</evidence>
<keyword evidence="3 10" id="KW-0812">Transmembrane</keyword>
<evidence type="ECO:0000256" key="2">
    <source>
        <dbReference type="ARBA" id="ARBA00022475"/>
    </source>
</evidence>
<evidence type="ECO:0000256" key="6">
    <source>
        <dbReference type="ARBA" id="ARBA00023224"/>
    </source>
</evidence>
<dbReference type="Proteomes" id="UP000241193">
    <property type="component" value="Unassembled WGS sequence"/>
</dbReference>
<dbReference type="PANTHER" id="PTHR32089:SF112">
    <property type="entry name" value="LYSOZYME-LIKE PROTEIN-RELATED"/>
    <property type="match status" value="1"/>
</dbReference>
<evidence type="ECO:0000256" key="4">
    <source>
        <dbReference type="ARBA" id="ARBA00022989"/>
    </source>
</evidence>
<evidence type="ECO:0000259" key="11">
    <source>
        <dbReference type="PROSITE" id="PS50111"/>
    </source>
</evidence>
<dbReference type="OrthoDB" id="8555762at2"/>
<dbReference type="EMBL" id="PZKC01000002">
    <property type="protein sequence ID" value="PTD97722.1"/>
    <property type="molecule type" value="Genomic_DNA"/>
</dbReference>
<evidence type="ECO:0000256" key="9">
    <source>
        <dbReference type="SAM" id="MobiDB-lite"/>
    </source>
</evidence>
<gene>
    <name evidence="12" type="ORF">C8261_03335</name>
</gene>
<reference evidence="12 13" key="1">
    <citation type="submission" date="2018-03" db="EMBL/GenBank/DDBJ databases">
        <authorList>
            <person name="Keele B.F."/>
        </authorList>
    </citation>
    <scope>NUCLEOTIDE SEQUENCE [LARGE SCALE GENOMIC DNA]</scope>
    <source>
        <strain evidence="12 13">D20</strain>
    </source>
</reference>
<evidence type="ECO:0000256" key="1">
    <source>
        <dbReference type="ARBA" id="ARBA00004651"/>
    </source>
</evidence>
<sequence length="546" mass="57531">MLDAMKLRTKIVLLVLAAFLGLSTVITLGAIAVRGDLMDARKLQIKSVVESSLQIAAAYHARAAAGELSEREAQELVKRAMHDMRFGGADGKAEYVYIWSTDGASVMHPIRPEWAGRNMTAEIKDGQGRYTIRDILAVANSAGAGFVDTSFPRPGTTAAVDKLQYVATFRPWNWVIGTGVYVDDVKTAFVARLSVDLAISGVIMVIIVGLGVLIARSVLRQIGGEPAEALAIMERAAAGDLTVDVHAAAPDSMLGGLSRMLRSLREIVAQIASGAQTLKDTAESISHASGQVAVASSRQADSTSSMAAAIEQMTVSINHISDSARDTEDNSSAAAHMAEGGEQKVATATDEMQRIAGTVSTAADKIRSLEARTNEISSIAGVIKEIAAQTNLLALNAAIEAARAGEQGRGFAVVADEVRKLAERTSAATEEIGGMIGAIQGDTSSAVGTMDQALPQVERGVELAQEAAQSLRDIRDGASTTLSRIRDVALATREQSAASNAIAQQVESIAQMVEETSASMQQTAESAHSLERVARDLGDLVARFRY</sequence>
<keyword evidence="5 10" id="KW-0472">Membrane</keyword>
<comment type="caution">
    <text evidence="12">The sequence shown here is derived from an EMBL/GenBank/DDBJ whole genome shotgun (WGS) entry which is preliminary data.</text>
</comment>
<evidence type="ECO:0000313" key="12">
    <source>
        <dbReference type="EMBL" id="PTD97722.1"/>
    </source>
</evidence>
<organism evidence="12 13">
    <name type="scientific">Pseudothauera lacus</name>
    <dbReference type="NCBI Taxonomy" id="2136175"/>
    <lineage>
        <taxon>Bacteria</taxon>
        <taxon>Pseudomonadati</taxon>
        <taxon>Pseudomonadota</taxon>
        <taxon>Betaproteobacteria</taxon>
        <taxon>Rhodocyclales</taxon>
        <taxon>Zoogloeaceae</taxon>
        <taxon>Pseudothauera</taxon>
    </lineage>
</organism>
<dbReference type="Gene3D" id="1.10.287.950">
    <property type="entry name" value="Methyl-accepting chemotaxis protein"/>
    <property type="match status" value="1"/>
</dbReference>
<feature type="region of interest" description="Disordered" evidence="9">
    <location>
        <begin position="321"/>
        <end position="342"/>
    </location>
</feature>
<feature type="transmembrane region" description="Helical" evidence="10">
    <location>
        <begin position="197"/>
        <end position="215"/>
    </location>
</feature>
<protein>
    <submittedName>
        <fullName evidence="12">Methyl-accepting chemotaxis protein</fullName>
    </submittedName>
</protein>
<dbReference type="GO" id="GO:0006935">
    <property type="term" value="P:chemotaxis"/>
    <property type="evidence" value="ECO:0007669"/>
    <property type="project" value="InterPro"/>
</dbReference>